<dbReference type="Pfam" id="PF00933">
    <property type="entry name" value="Glyco_hydro_3"/>
    <property type="match status" value="1"/>
</dbReference>
<evidence type="ECO:0000256" key="4">
    <source>
        <dbReference type="ARBA" id="ARBA00022801"/>
    </source>
</evidence>
<dbReference type="InterPro" id="IPR050226">
    <property type="entry name" value="NagZ_Beta-hexosaminidase"/>
</dbReference>
<evidence type="ECO:0000313" key="7">
    <source>
        <dbReference type="EMBL" id="MBA8828654.1"/>
    </source>
</evidence>
<dbReference type="EMBL" id="JACGWU010000001">
    <property type="protein sequence ID" value="MBA8828654.1"/>
    <property type="molecule type" value="Genomic_DNA"/>
</dbReference>
<dbReference type="SUPFAM" id="SSF51445">
    <property type="entry name" value="(Trans)glycosidases"/>
    <property type="match status" value="1"/>
</dbReference>
<comment type="catalytic activity">
    <reaction evidence="1">
        <text>Hydrolysis of terminal non-reducing N-acetyl-D-hexosamine residues in N-acetyl-beta-D-hexosaminides.</text>
        <dbReference type="EC" id="3.2.1.52"/>
    </reaction>
</comment>
<dbReference type="Proteomes" id="UP000524237">
    <property type="component" value="Unassembled WGS sequence"/>
</dbReference>
<keyword evidence="4 7" id="KW-0378">Hydrolase</keyword>
<name>A0A7W3JSW8_9MICO</name>
<reference evidence="7 8" key="1">
    <citation type="submission" date="2020-07" db="EMBL/GenBank/DDBJ databases">
        <title>Sequencing the genomes of 1000 actinobacteria strains.</title>
        <authorList>
            <person name="Klenk H.-P."/>
        </authorList>
    </citation>
    <scope>NUCLEOTIDE SEQUENCE [LARGE SCALE GENOMIC DNA]</scope>
    <source>
        <strain evidence="7 8">DSM 23737</strain>
    </source>
</reference>
<evidence type="ECO:0000256" key="5">
    <source>
        <dbReference type="ARBA" id="ARBA00023295"/>
    </source>
</evidence>
<dbReference type="GO" id="GO:0004563">
    <property type="term" value="F:beta-N-acetylhexosaminidase activity"/>
    <property type="evidence" value="ECO:0007669"/>
    <property type="project" value="UniProtKB-EC"/>
</dbReference>
<comment type="similarity">
    <text evidence="2">Belongs to the glycosyl hydrolase 3 family.</text>
</comment>
<dbReference type="Gene3D" id="3.20.20.300">
    <property type="entry name" value="Glycoside hydrolase, family 3, N-terminal domain"/>
    <property type="match status" value="1"/>
</dbReference>
<evidence type="ECO:0000256" key="3">
    <source>
        <dbReference type="ARBA" id="ARBA00012663"/>
    </source>
</evidence>
<dbReference type="EC" id="3.2.1.52" evidence="3"/>
<dbReference type="InterPro" id="IPR017853">
    <property type="entry name" value="GH"/>
</dbReference>
<dbReference type="InterPro" id="IPR001764">
    <property type="entry name" value="Glyco_hydro_3_N"/>
</dbReference>
<sequence>MSPWRVGGSRPRGRRRLVLGISLATVLALAAWFLIPTFFEAKPQAAPATFVNTGFSLVIVQDHRGDAFDPISYYAASVLAEMTLEEKIRSLLMLHYPGTDTASLHAFIASHNVGGFILMGNNIPESLADLSTLTAALSVDPQLPALVAIDEEGGYVTRLPYDGFAGANTLRNENPPASLAAFSGRAELLKSVGINVNFGVDADVTGDPQSFIFDRTFGNTPDQAALRVAAAVEGEKSLVASTLKHFPGHGSTTGDSHVSIPATAMSFDQWQSTDAVPFAAGIAAGAAMVMFGHLAFTAVDAAPASLSLAWHTILREQLGFEGIAITDDMTMLQGSGLPEYGDPVENAVSALAAGNDMLLYVLAADPSIDGIDPEAIVTGLVGAVKSGRIAEGQVEASALRVLTLRRSFAPEALMWTVPCPAPCRGLVEALPAK</sequence>
<feature type="domain" description="Glycoside hydrolase family 3 N-terminal" evidence="6">
    <location>
        <begin position="83"/>
        <end position="404"/>
    </location>
</feature>
<dbReference type="RefSeq" id="WP_182484046.1">
    <property type="nucleotide sequence ID" value="NZ_JACGWU010000001.1"/>
</dbReference>
<comment type="caution">
    <text evidence="7">The sequence shown here is derived from an EMBL/GenBank/DDBJ whole genome shotgun (WGS) entry which is preliminary data.</text>
</comment>
<dbReference type="GO" id="GO:0005975">
    <property type="term" value="P:carbohydrate metabolic process"/>
    <property type="evidence" value="ECO:0007669"/>
    <property type="project" value="InterPro"/>
</dbReference>
<proteinExistence type="inferred from homology"/>
<protein>
    <recommendedName>
        <fullName evidence="3">beta-N-acetylhexosaminidase</fullName>
        <ecNumber evidence="3">3.2.1.52</ecNumber>
    </recommendedName>
</protein>
<keyword evidence="8" id="KW-1185">Reference proteome</keyword>
<evidence type="ECO:0000256" key="1">
    <source>
        <dbReference type="ARBA" id="ARBA00001231"/>
    </source>
</evidence>
<dbReference type="PANTHER" id="PTHR30480">
    <property type="entry name" value="BETA-HEXOSAMINIDASE-RELATED"/>
    <property type="match status" value="1"/>
</dbReference>
<keyword evidence="5 7" id="KW-0326">Glycosidase</keyword>
<accession>A0A7W3JSW8</accession>
<gene>
    <name evidence="7" type="ORF">FB555_000725</name>
</gene>
<evidence type="ECO:0000259" key="6">
    <source>
        <dbReference type="Pfam" id="PF00933"/>
    </source>
</evidence>
<organism evidence="7 8">
    <name type="scientific">Alpinimonas psychrophila</name>
    <dbReference type="NCBI Taxonomy" id="748908"/>
    <lineage>
        <taxon>Bacteria</taxon>
        <taxon>Bacillati</taxon>
        <taxon>Actinomycetota</taxon>
        <taxon>Actinomycetes</taxon>
        <taxon>Micrococcales</taxon>
        <taxon>Microbacteriaceae</taxon>
        <taxon>Alpinimonas</taxon>
    </lineage>
</organism>
<dbReference type="AlphaFoldDB" id="A0A7W3JSW8"/>
<dbReference type="InterPro" id="IPR036962">
    <property type="entry name" value="Glyco_hydro_3_N_sf"/>
</dbReference>
<dbReference type="GO" id="GO:0009254">
    <property type="term" value="P:peptidoglycan turnover"/>
    <property type="evidence" value="ECO:0007669"/>
    <property type="project" value="TreeGrafter"/>
</dbReference>
<evidence type="ECO:0000256" key="2">
    <source>
        <dbReference type="ARBA" id="ARBA00005336"/>
    </source>
</evidence>
<dbReference type="PANTHER" id="PTHR30480:SF13">
    <property type="entry name" value="BETA-HEXOSAMINIDASE"/>
    <property type="match status" value="1"/>
</dbReference>
<evidence type="ECO:0000313" key="8">
    <source>
        <dbReference type="Proteomes" id="UP000524237"/>
    </source>
</evidence>